<evidence type="ECO:0000256" key="2">
    <source>
        <dbReference type="SAM" id="Phobius"/>
    </source>
</evidence>
<dbReference type="GO" id="GO:0051787">
    <property type="term" value="F:misfolded protein binding"/>
    <property type="evidence" value="ECO:0007669"/>
    <property type="project" value="TreeGrafter"/>
</dbReference>
<evidence type="ECO:0000259" key="3">
    <source>
        <dbReference type="PROSITE" id="PS50076"/>
    </source>
</evidence>
<dbReference type="PROSITE" id="PS50076">
    <property type="entry name" value="DNAJ_2"/>
    <property type="match status" value="1"/>
</dbReference>
<dbReference type="InterPro" id="IPR018253">
    <property type="entry name" value="DnaJ_domain_CS"/>
</dbReference>
<name>A0A8J8FCV5_9BACT</name>
<dbReference type="RefSeq" id="WP_171607596.1">
    <property type="nucleotide sequence ID" value="NZ_WHPF01000006.1"/>
</dbReference>
<dbReference type="EMBL" id="WHPF01000006">
    <property type="protein sequence ID" value="NNV55663.1"/>
    <property type="molecule type" value="Genomic_DNA"/>
</dbReference>
<feature type="transmembrane region" description="Helical" evidence="2">
    <location>
        <begin position="194"/>
        <end position="213"/>
    </location>
</feature>
<keyword evidence="2" id="KW-0472">Membrane</keyword>
<dbReference type="PRINTS" id="PR00625">
    <property type="entry name" value="JDOMAIN"/>
</dbReference>
<dbReference type="PANTHER" id="PTHR44360:SF1">
    <property type="entry name" value="DNAJ HOMOLOG SUBFAMILY B MEMBER 9"/>
    <property type="match status" value="1"/>
</dbReference>
<evidence type="ECO:0000313" key="5">
    <source>
        <dbReference type="Proteomes" id="UP000598971"/>
    </source>
</evidence>
<organism evidence="4 5">
    <name type="scientific">Limnovirga soli</name>
    <dbReference type="NCBI Taxonomy" id="2656915"/>
    <lineage>
        <taxon>Bacteria</taxon>
        <taxon>Pseudomonadati</taxon>
        <taxon>Bacteroidota</taxon>
        <taxon>Chitinophagia</taxon>
        <taxon>Chitinophagales</taxon>
        <taxon>Chitinophagaceae</taxon>
        <taxon>Limnovirga</taxon>
    </lineage>
</organism>
<dbReference type="GO" id="GO:0051087">
    <property type="term" value="F:protein-folding chaperone binding"/>
    <property type="evidence" value="ECO:0007669"/>
    <property type="project" value="TreeGrafter"/>
</dbReference>
<dbReference type="InterPro" id="IPR051948">
    <property type="entry name" value="Hsp70_co-chaperone_J-domain"/>
</dbReference>
<protein>
    <submittedName>
        <fullName evidence="4">DnaJ domain-containing protein</fullName>
    </submittedName>
</protein>
<dbReference type="GO" id="GO:0036503">
    <property type="term" value="P:ERAD pathway"/>
    <property type="evidence" value="ECO:0007669"/>
    <property type="project" value="TreeGrafter"/>
</dbReference>
<dbReference type="CDD" id="cd06257">
    <property type="entry name" value="DnaJ"/>
    <property type="match status" value="1"/>
</dbReference>
<gene>
    <name evidence="4" type="ORF">GD597_09345</name>
</gene>
<keyword evidence="1" id="KW-0143">Chaperone</keyword>
<reference evidence="4" key="1">
    <citation type="submission" date="2019-10" db="EMBL/GenBank/DDBJ databases">
        <title>Draft genome sequence of Panacibacter sp. KCS-6.</title>
        <authorList>
            <person name="Yim K.J."/>
        </authorList>
    </citation>
    <scope>NUCLEOTIDE SEQUENCE</scope>
    <source>
        <strain evidence="4">KCS-6</strain>
    </source>
</reference>
<dbReference type="SMART" id="SM00271">
    <property type="entry name" value="DnaJ"/>
    <property type="match status" value="1"/>
</dbReference>
<keyword evidence="5" id="KW-1185">Reference proteome</keyword>
<evidence type="ECO:0000256" key="1">
    <source>
        <dbReference type="ARBA" id="ARBA00023186"/>
    </source>
</evidence>
<keyword evidence="2" id="KW-0812">Transmembrane</keyword>
<dbReference type="PROSITE" id="PS00636">
    <property type="entry name" value="DNAJ_1"/>
    <property type="match status" value="1"/>
</dbReference>
<dbReference type="PANTHER" id="PTHR44360">
    <property type="entry name" value="DNAJ HOMOLOG SUBFAMILY B MEMBER 9"/>
    <property type="match status" value="1"/>
</dbReference>
<dbReference type="InterPro" id="IPR036869">
    <property type="entry name" value="J_dom_sf"/>
</dbReference>
<proteinExistence type="predicted"/>
<sequence length="216" mass="24809">MLPKDYYTILGVLPDATDAEIKQSYRKLAMKYHPDKNPEDSVSEATFKEIAEAYEILSDRVKREDYHYKRLYTYNYSFKKSPTITPASILKAAFTLKNMVKSSDPYRINRDALSFQLEQVLSEKHLEVLEKEKATAINLEIINVVLVSAKLLTIDLLINLLPKLTKLANENQVALDKIDILVNQKKKEAKWEKVKPFIAVGVTIILCIIMYIIGKQ</sequence>
<evidence type="ECO:0000313" key="4">
    <source>
        <dbReference type="EMBL" id="NNV55663.1"/>
    </source>
</evidence>
<keyword evidence="2" id="KW-1133">Transmembrane helix</keyword>
<comment type="caution">
    <text evidence="4">The sequence shown here is derived from an EMBL/GenBank/DDBJ whole genome shotgun (WGS) entry which is preliminary data.</text>
</comment>
<dbReference type="AlphaFoldDB" id="A0A8J8FCV5"/>
<dbReference type="SUPFAM" id="SSF46565">
    <property type="entry name" value="Chaperone J-domain"/>
    <property type="match status" value="1"/>
</dbReference>
<feature type="domain" description="J" evidence="3">
    <location>
        <begin position="5"/>
        <end position="70"/>
    </location>
</feature>
<dbReference type="Proteomes" id="UP000598971">
    <property type="component" value="Unassembled WGS sequence"/>
</dbReference>
<dbReference type="Pfam" id="PF00226">
    <property type="entry name" value="DnaJ"/>
    <property type="match status" value="1"/>
</dbReference>
<dbReference type="InterPro" id="IPR001623">
    <property type="entry name" value="DnaJ_domain"/>
</dbReference>
<dbReference type="Gene3D" id="1.10.287.110">
    <property type="entry name" value="DnaJ domain"/>
    <property type="match status" value="1"/>
</dbReference>
<accession>A0A8J8FCV5</accession>